<reference evidence="2" key="2">
    <citation type="journal article" date="2022" name="Microbiol. Resour. Announc.">
        <title>Metagenome Sequencing to Explore Phylogenomics of Terrestrial Cyanobacteria.</title>
        <authorList>
            <person name="Ward R.D."/>
            <person name="Stajich J.E."/>
            <person name="Johansen J.R."/>
            <person name="Huntemann M."/>
            <person name="Clum A."/>
            <person name="Foster B."/>
            <person name="Foster B."/>
            <person name="Roux S."/>
            <person name="Palaniappan K."/>
            <person name="Varghese N."/>
            <person name="Mukherjee S."/>
            <person name="Reddy T.B.K."/>
            <person name="Daum C."/>
            <person name="Copeland A."/>
            <person name="Chen I.A."/>
            <person name="Ivanova N.N."/>
            <person name="Kyrpides N.C."/>
            <person name="Shapiro N."/>
            <person name="Eloe-Fadrosh E.A."/>
            <person name="Pietrasiak N."/>
        </authorList>
    </citation>
    <scope>NUCLEOTIDE SEQUENCE</scope>
    <source>
        <strain evidence="2">CPER-KK1</strain>
    </source>
</reference>
<dbReference type="EMBL" id="JAHHIF010000024">
    <property type="protein sequence ID" value="MBW4546342.1"/>
    <property type="molecule type" value="Genomic_DNA"/>
</dbReference>
<gene>
    <name evidence="2" type="ORF">KME25_18130</name>
</gene>
<sequence length="60" mass="6904">MKNNRNGQEARRSYAEQQNLKRPNNLLVSTSAEILLERCTKLGTSFTFITEIRDRAANSF</sequence>
<evidence type="ECO:0000256" key="1">
    <source>
        <dbReference type="SAM" id="MobiDB-lite"/>
    </source>
</evidence>
<dbReference type="AlphaFoldDB" id="A0A951UAX9"/>
<organism evidence="2 3">
    <name type="scientific">Symplocastrum torsivum CPER-KK1</name>
    <dbReference type="NCBI Taxonomy" id="450513"/>
    <lineage>
        <taxon>Bacteria</taxon>
        <taxon>Bacillati</taxon>
        <taxon>Cyanobacteriota</taxon>
        <taxon>Cyanophyceae</taxon>
        <taxon>Oscillatoriophycideae</taxon>
        <taxon>Oscillatoriales</taxon>
        <taxon>Microcoleaceae</taxon>
        <taxon>Symplocastrum</taxon>
    </lineage>
</organism>
<comment type="caution">
    <text evidence="2">The sequence shown here is derived from an EMBL/GenBank/DDBJ whole genome shotgun (WGS) entry which is preliminary data.</text>
</comment>
<reference evidence="2" key="1">
    <citation type="submission" date="2021-05" db="EMBL/GenBank/DDBJ databases">
        <authorList>
            <person name="Pietrasiak N."/>
            <person name="Ward R."/>
            <person name="Stajich J.E."/>
            <person name="Kurbessoian T."/>
        </authorList>
    </citation>
    <scope>NUCLEOTIDE SEQUENCE</scope>
    <source>
        <strain evidence="2">CPER-KK1</strain>
    </source>
</reference>
<evidence type="ECO:0000313" key="3">
    <source>
        <dbReference type="Proteomes" id="UP000753908"/>
    </source>
</evidence>
<evidence type="ECO:0000313" key="2">
    <source>
        <dbReference type="EMBL" id="MBW4546342.1"/>
    </source>
</evidence>
<name>A0A951UAX9_9CYAN</name>
<dbReference type="Proteomes" id="UP000753908">
    <property type="component" value="Unassembled WGS sequence"/>
</dbReference>
<protein>
    <submittedName>
        <fullName evidence="2">Uncharacterized protein</fullName>
    </submittedName>
</protein>
<proteinExistence type="predicted"/>
<accession>A0A951UAX9</accession>
<feature type="region of interest" description="Disordered" evidence="1">
    <location>
        <begin position="1"/>
        <end position="22"/>
    </location>
</feature>